<accession>A0A498JJV9</accession>
<gene>
    <name evidence="1" type="ORF">DVH24_023898</name>
</gene>
<proteinExistence type="predicted"/>
<name>A0A498JJV9_MALDO</name>
<dbReference type="InterPro" id="IPR043454">
    <property type="entry name" value="NPH3/RPT2-like"/>
</dbReference>
<sequence length="121" mass="13719">MLSQLAVVVVVLDSARTDGRGRCAFRNRPHWDLRRGSRPETFKKATKFYYGVNFEITVHNVAALRCATEYLEMTNKYCNNNLTDRTEDFLSQVALMSLSGAIVVLKSCEDLLPMAEDLKIV</sequence>
<dbReference type="AlphaFoldDB" id="A0A498JJV9"/>
<comment type="caution">
    <text evidence="1">The sequence shown here is derived from an EMBL/GenBank/DDBJ whole genome shotgun (WGS) entry which is preliminary data.</text>
</comment>
<evidence type="ECO:0000313" key="2">
    <source>
        <dbReference type="Proteomes" id="UP000290289"/>
    </source>
</evidence>
<dbReference type="PANTHER" id="PTHR32370">
    <property type="entry name" value="OS12G0117600 PROTEIN"/>
    <property type="match status" value="1"/>
</dbReference>
<reference evidence="1 2" key="1">
    <citation type="submission" date="2018-10" db="EMBL/GenBank/DDBJ databases">
        <title>A high-quality apple genome assembly.</title>
        <authorList>
            <person name="Hu J."/>
        </authorList>
    </citation>
    <scope>NUCLEOTIDE SEQUENCE [LARGE SCALE GENOMIC DNA]</scope>
    <source>
        <strain evidence="2">cv. HFTH1</strain>
        <tissue evidence="1">Young leaf</tissue>
    </source>
</reference>
<keyword evidence="2" id="KW-1185">Reference proteome</keyword>
<dbReference type="Proteomes" id="UP000290289">
    <property type="component" value="Chromosome 7"/>
</dbReference>
<dbReference type="EMBL" id="RDQH01000333">
    <property type="protein sequence ID" value="RXH94214.1"/>
    <property type="molecule type" value="Genomic_DNA"/>
</dbReference>
<organism evidence="1 2">
    <name type="scientific">Malus domestica</name>
    <name type="common">Apple</name>
    <name type="synonym">Pyrus malus</name>
    <dbReference type="NCBI Taxonomy" id="3750"/>
    <lineage>
        <taxon>Eukaryota</taxon>
        <taxon>Viridiplantae</taxon>
        <taxon>Streptophyta</taxon>
        <taxon>Embryophyta</taxon>
        <taxon>Tracheophyta</taxon>
        <taxon>Spermatophyta</taxon>
        <taxon>Magnoliopsida</taxon>
        <taxon>eudicotyledons</taxon>
        <taxon>Gunneridae</taxon>
        <taxon>Pentapetalae</taxon>
        <taxon>rosids</taxon>
        <taxon>fabids</taxon>
        <taxon>Rosales</taxon>
        <taxon>Rosaceae</taxon>
        <taxon>Amygdaloideae</taxon>
        <taxon>Maleae</taxon>
        <taxon>Malus</taxon>
    </lineage>
</organism>
<protein>
    <submittedName>
        <fullName evidence="1">Uncharacterized protein</fullName>
    </submittedName>
</protein>
<evidence type="ECO:0000313" key="1">
    <source>
        <dbReference type="EMBL" id="RXH94214.1"/>
    </source>
</evidence>